<gene>
    <name evidence="3" type="ORF">C7444_11832</name>
</gene>
<accession>A0A318H041</accession>
<dbReference type="OrthoDB" id="9813091at2"/>
<name>A0A318H041_9BURK</name>
<dbReference type="Proteomes" id="UP000247811">
    <property type="component" value="Unassembled WGS sequence"/>
</dbReference>
<dbReference type="InterPro" id="IPR018392">
    <property type="entry name" value="LysM"/>
</dbReference>
<protein>
    <submittedName>
        <fullName evidence="3">FecR family protein</fullName>
    </submittedName>
</protein>
<evidence type="ECO:0000313" key="4">
    <source>
        <dbReference type="Proteomes" id="UP000247811"/>
    </source>
</evidence>
<dbReference type="InterPro" id="IPR006860">
    <property type="entry name" value="FecR"/>
</dbReference>
<feature type="domain" description="FecR protein" evidence="2">
    <location>
        <begin position="130"/>
        <end position="228"/>
    </location>
</feature>
<reference evidence="3 4" key="1">
    <citation type="submission" date="2018-05" db="EMBL/GenBank/DDBJ databases">
        <title>Genomic Encyclopedia of Type Strains, Phase IV (KMG-IV): sequencing the most valuable type-strain genomes for metagenomic binning, comparative biology and taxonomic classification.</title>
        <authorList>
            <person name="Goeker M."/>
        </authorList>
    </citation>
    <scope>NUCLEOTIDE SEQUENCE [LARGE SCALE GENOMIC DNA]</scope>
    <source>
        <strain evidence="3 4">DSM 566</strain>
    </source>
</reference>
<dbReference type="Gene3D" id="3.10.350.10">
    <property type="entry name" value="LysM domain"/>
    <property type="match status" value="1"/>
</dbReference>
<comment type="caution">
    <text evidence="3">The sequence shown here is derived from an EMBL/GenBank/DDBJ whole genome shotgun (WGS) entry which is preliminary data.</text>
</comment>
<organism evidence="3 4">
    <name type="scientific">Sphaerotilus hippei</name>
    <dbReference type="NCBI Taxonomy" id="744406"/>
    <lineage>
        <taxon>Bacteria</taxon>
        <taxon>Pseudomonadati</taxon>
        <taxon>Pseudomonadota</taxon>
        <taxon>Betaproteobacteria</taxon>
        <taxon>Burkholderiales</taxon>
        <taxon>Sphaerotilaceae</taxon>
        <taxon>Sphaerotilus</taxon>
    </lineage>
</organism>
<dbReference type="AlphaFoldDB" id="A0A318H041"/>
<sequence>MNVRITFAPPPLRITLVAFVTLVATLASPVRADELRYTVRPGDSAASVAGALLLDPSYRSALLRHNQLADEQPLTPGSTLQLPWSWLKPRASMLTLGAVTGPVDSDLQGPWTRLAEQARTTLTLRAGQSLRTGERGSVLLQLPDGSTIQVRPQSELRLLGADVIGLDTPLVAIELMRGALESGHRPPIPTGGRLLVTTTATGAILHGSRFRITVDDEGTRTEVLEGTARLQSPAGEVELGPAQGVLARPGTGLPPATTLLGAPDLSALPVTVARLPLTVHHAPVDGAVRYRTRLLRPPAGAEDGTAPELVMERTGPEATVMPPAGAPLPPGPYIVQVRGIDPLGLEGRESARPIELLLPSSPPTPRWPPVDAWVVSGATRLEWQAHATPGADQPATFHVQLARDAQFQTLVAQARTGLTTWSTGPLEPGLYHWRVAQLDGDRIGPYGEARTMHVPDRIPSLAEPELGERLRLRWTDPGGIGALRLQMARDAEFAQPIIDQPVSGSQLELPRPPAGQYLLRLLAIDAEGRSMPSGETRELIVPAQARATLASPLEWLSRAKVARSGPDGSQRPSTSNPAAAR</sequence>
<dbReference type="CDD" id="cd00118">
    <property type="entry name" value="LysM"/>
    <property type="match status" value="1"/>
</dbReference>
<dbReference type="EMBL" id="QJJS01000018">
    <property type="protein sequence ID" value="PXW93663.1"/>
    <property type="molecule type" value="Genomic_DNA"/>
</dbReference>
<evidence type="ECO:0000259" key="2">
    <source>
        <dbReference type="Pfam" id="PF04773"/>
    </source>
</evidence>
<dbReference type="Gene3D" id="2.60.120.1440">
    <property type="match status" value="1"/>
</dbReference>
<keyword evidence="4" id="KW-1185">Reference proteome</keyword>
<dbReference type="Gene3D" id="2.60.40.10">
    <property type="entry name" value="Immunoglobulins"/>
    <property type="match status" value="1"/>
</dbReference>
<evidence type="ECO:0000313" key="3">
    <source>
        <dbReference type="EMBL" id="PXW93663.1"/>
    </source>
</evidence>
<dbReference type="InterPro" id="IPR013783">
    <property type="entry name" value="Ig-like_fold"/>
</dbReference>
<feature type="compositionally biased region" description="Polar residues" evidence="1">
    <location>
        <begin position="570"/>
        <end position="581"/>
    </location>
</feature>
<proteinExistence type="predicted"/>
<feature type="region of interest" description="Disordered" evidence="1">
    <location>
        <begin position="560"/>
        <end position="581"/>
    </location>
</feature>
<dbReference type="Pfam" id="PF04773">
    <property type="entry name" value="FecR"/>
    <property type="match status" value="1"/>
</dbReference>
<dbReference type="InterPro" id="IPR036779">
    <property type="entry name" value="LysM_dom_sf"/>
</dbReference>
<dbReference type="RefSeq" id="WP_110401926.1">
    <property type="nucleotide sequence ID" value="NZ_QJJS01000018.1"/>
</dbReference>
<evidence type="ECO:0000256" key="1">
    <source>
        <dbReference type="SAM" id="MobiDB-lite"/>
    </source>
</evidence>